<feature type="region of interest" description="Disordered" evidence="1">
    <location>
        <begin position="1"/>
        <end position="30"/>
    </location>
</feature>
<dbReference type="OrthoDB" id="3231855at2759"/>
<keyword evidence="3" id="KW-1185">Reference proteome</keyword>
<organism evidence="2 3">
    <name type="scientific">Zancudomyces culisetae</name>
    <name type="common">Gut fungus</name>
    <name type="synonym">Smittium culisetae</name>
    <dbReference type="NCBI Taxonomy" id="1213189"/>
    <lineage>
        <taxon>Eukaryota</taxon>
        <taxon>Fungi</taxon>
        <taxon>Fungi incertae sedis</taxon>
        <taxon>Zoopagomycota</taxon>
        <taxon>Kickxellomycotina</taxon>
        <taxon>Harpellomycetes</taxon>
        <taxon>Harpellales</taxon>
        <taxon>Legeriomycetaceae</taxon>
        <taxon>Zancudomyces</taxon>
    </lineage>
</organism>
<dbReference type="InterPro" id="IPR052772">
    <property type="entry name" value="Endo/PolyKinase_Domain-Protein"/>
</dbReference>
<dbReference type="Gene3D" id="3.30.1370.110">
    <property type="match status" value="1"/>
</dbReference>
<protein>
    <recommendedName>
        <fullName evidence="4">Smr domain-containing protein</fullName>
    </recommendedName>
</protein>
<evidence type="ECO:0000313" key="2">
    <source>
        <dbReference type="EMBL" id="OMH81436.1"/>
    </source>
</evidence>
<accession>A0A1R1PKE8</accession>
<feature type="compositionally biased region" description="Basic residues" evidence="1">
    <location>
        <begin position="1"/>
        <end position="11"/>
    </location>
</feature>
<dbReference type="PANTHER" id="PTHR46535">
    <property type="entry name" value="NEDD4-BINDING PROTEIN 2"/>
    <property type="match status" value="1"/>
</dbReference>
<reference evidence="3" key="1">
    <citation type="submission" date="2017-01" db="EMBL/GenBank/DDBJ databases">
        <authorList>
            <person name="Wang Y."/>
            <person name="White M."/>
            <person name="Kvist S."/>
            <person name="Moncalvo J.-M."/>
        </authorList>
    </citation>
    <scope>NUCLEOTIDE SEQUENCE [LARGE SCALE GENOMIC DNA]</scope>
    <source>
        <strain evidence="3">COL-18-3</strain>
    </source>
</reference>
<dbReference type="AlphaFoldDB" id="A0A1R1PKE8"/>
<dbReference type="InterPro" id="IPR036063">
    <property type="entry name" value="Smr_dom_sf"/>
</dbReference>
<dbReference type="GO" id="GO:0004519">
    <property type="term" value="F:endonuclease activity"/>
    <property type="evidence" value="ECO:0007669"/>
    <property type="project" value="TreeGrafter"/>
</dbReference>
<sequence>MVEKKKSKKAAKPSNKIKASPPQDVSNEAESGIKISQEYIHEFVAACFPEINDMETEYLLQEIIDKDKNYENEDLVGLFDKILGGIKRRGIDATNEFKDVHLQMLPERKNHTYGSTELKVQGSGKGNEQEKNKPTENKVLKPMFSELEKSNISGLGNRISKKKGSKRQVEKPGFWESVNTNNNSWFRPGENPDIQILRKKFPHKNITFLANCYHRNNCVLKKAIEDLEAQDVDIFSMDYKTGFQVKRLEDLNKEMNEPWSHKWKNEPVNSSKPKEGPRQYGTDTAVPNVGPKDVILSELVDIFPNIEQKVLAEILEYFGTLETSVDYILRNNGGMASSSTLIKGLKKKDAPRNIKLTDVICFSNERKESTENVVEHKNPKKPGHFYLDMLIPTLKKSQKLKNNDLTIHQFIDYLHEIISSKEVEGKENYLTAIEAKKYAMSRGKKLDEAKCLNVAQSIEAKRNESFRKARMYYEARNKPGHHVATSSHYSAQGNVHSKDLKMWKMRAAFLSVESKRNQNSEFYFVDLHGVTGNQAIIITRLELFIWYYYYRSIKAESSNCIIMTGKGYHSPLNKNVLGSIIEKILVKDGWVFLKPPDSGHFEVLRRG</sequence>
<feature type="compositionally biased region" description="Low complexity" evidence="1">
    <location>
        <begin position="12"/>
        <end position="22"/>
    </location>
</feature>
<dbReference type="Proteomes" id="UP000188320">
    <property type="component" value="Unassembled WGS sequence"/>
</dbReference>
<dbReference type="SUPFAM" id="SSF160443">
    <property type="entry name" value="SMR domain-like"/>
    <property type="match status" value="1"/>
</dbReference>
<evidence type="ECO:0008006" key="4">
    <source>
        <dbReference type="Google" id="ProtNLM"/>
    </source>
</evidence>
<gene>
    <name evidence="2" type="ORF">AX774_g5112</name>
</gene>
<feature type="region of interest" description="Disordered" evidence="1">
    <location>
        <begin position="109"/>
        <end position="135"/>
    </location>
</feature>
<dbReference type="EMBL" id="LSSK01000900">
    <property type="protein sequence ID" value="OMH81436.1"/>
    <property type="molecule type" value="Genomic_DNA"/>
</dbReference>
<evidence type="ECO:0000256" key="1">
    <source>
        <dbReference type="SAM" id="MobiDB-lite"/>
    </source>
</evidence>
<proteinExistence type="predicted"/>
<comment type="caution">
    <text evidence="2">The sequence shown here is derived from an EMBL/GenBank/DDBJ whole genome shotgun (WGS) entry which is preliminary data.</text>
</comment>
<dbReference type="GO" id="GO:0005634">
    <property type="term" value="C:nucleus"/>
    <property type="evidence" value="ECO:0007669"/>
    <property type="project" value="TreeGrafter"/>
</dbReference>
<feature type="region of interest" description="Disordered" evidence="1">
    <location>
        <begin position="259"/>
        <end position="285"/>
    </location>
</feature>
<name>A0A1R1PKE8_ZANCU</name>
<dbReference type="PANTHER" id="PTHR46535:SF1">
    <property type="entry name" value="NEDD4-BINDING PROTEIN 2"/>
    <property type="match status" value="1"/>
</dbReference>
<evidence type="ECO:0000313" key="3">
    <source>
        <dbReference type="Proteomes" id="UP000188320"/>
    </source>
</evidence>